<dbReference type="InterPro" id="IPR012349">
    <property type="entry name" value="Split_barrel_FMN-bd"/>
</dbReference>
<dbReference type="PANTHER" id="PTHR34071:SF2">
    <property type="entry name" value="FLAVIN-NUCLEOTIDE-BINDING PROTEIN"/>
    <property type="match status" value="1"/>
</dbReference>
<dbReference type="EMBL" id="AEDD01000004">
    <property type="protein sequence ID" value="EFM11206.1"/>
    <property type="molecule type" value="Genomic_DNA"/>
</dbReference>
<reference evidence="1 2" key="1">
    <citation type="submission" date="2010-07" db="EMBL/GenBank/DDBJ databases">
        <title>The draft genome of Paenibacillus curdlanolyticus YK9.</title>
        <authorList>
            <consortium name="US DOE Joint Genome Institute (JGI-PGF)"/>
            <person name="Lucas S."/>
            <person name="Copeland A."/>
            <person name="Lapidus A."/>
            <person name="Cheng J.-F."/>
            <person name="Bruce D."/>
            <person name="Goodwin L."/>
            <person name="Pitluck S."/>
            <person name="Land M.L."/>
            <person name="Hauser L."/>
            <person name="Chang Y.-J."/>
            <person name="Jeffries C."/>
            <person name="Anderson I.J."/>
            <person name="Johnson E."/>
            <person name="Loganathan U."/>
            <person name="Mulhopadhyay B."/>
            <person name="Kyrpides N."/>
            <person name="Woyke T.J."/>
        </authorList>
    </citation>
    <scope>NUCLEOTIDE SEQUENCE [LARGE SCALE GENOMIC DNA]</scope>
    <source>
        <strain evidence="1 2">YK9</strain>
    </source>
</reference>
<dbReference type="OrthoDB" id="9794935at2"/>
<evidence type="ECO:0000313" key="1">
    <source>
        <dbReference type="EMBL" id="EFM11206.1"/>
    </source>
</evidence>
<proteinExistence type="predicted"/>
<sequence length="188" mass="21135">MYAFAAQVRLQLRACTDETKIHAFLERAETGFLGLSNENRPYVVPLNYVWMDGAVYFHGAEAGRKVDDMRQNALACFTVSESYGTITDPVPAHTDTAYMSVMLFGSLAVVEQLDEATAVMQKLLDKYVPGFYRHPLAAQHVDKYRSSLGSRTIVFKLTVDSMTAKENAPKEDRMFRPGQIEGMLSDRH</sequence>
<organism evidence="1 2">
    <name type="scientific">Paenibacillus curdlanolyticus YK9</name>
    <dbReference type="NCBI Taxonomy" id="717606"/>
    <lineage>
        <taxon>Bacteria</taxon>
        <taxon>Bacillati</taxon>
        <taxon>Bacillota</taxon>
        <taxon>Bacilli</taxon>
        <taxon>Bacillales</taxon>
        <taxon>Paenibacillaceae</taxon>
        <taxon>Paenibacillus</taxon>
    </lineage>
</organism>
<dbReference type="PANTHER" id="PTHR34071">
    <property type="entry name" value="5-NITROIMIDAZOLE ANTIBIOTICS RESISTANCE PROTEIN, NIMA-FAMILY-RELATED PROTEIN-RELATED"/>
    <property type="match status" value="1"/>
</dbReference>
<gene>
    <name evidence="1" type="ORF">PaecuDRAFT_1652</name>
</gene>
<dbReference type="Pfam" id="PF12900">
    <property type="entry name" value="Pyridox_ox_2"/>
    <property type="match status" value="1"/>
</dbReference>
<dbReference type="Gene3D" id="2.30.110.10">
    <property type="entry name" value="Electron Transport, Fmn-binding Protein, Chain A"/>
    <property type="match status" value="1"/>
</dbReference>
<dbReference type="InterPro" id="IPR024747">
    <property type="entry name" value="Pyridox_Oxase-rel"/>
</dbReference>
<protein>
    <submittedName>
        <fullName evidence="1">Pyridoxamine 5'-phosphate oxidase-related FMN-binding protein</fullName>
    </submittedName>
</protein>
<dbReference type="RefSeq" id="WP_006037663.1">
    <property type="nucleotide sequence ID" value="NZ_AEDD01000004.1"/>
</dbReference>
<dbReference type="STRING" id="717606.PaecuDRAFT_1652"/>
<evidence type="ECO:0000313" key="2">
    <source>
        <dbReference type="Proteomes" id="UP000005387"/>
    </source>
</evidence>
<dbReference type="AlphaFoldDB" id="E0I7Q1"/>
<keyword evidence="2" id="KW-1185">Reference proteome</keyword>
<name>E0I7Q1_9BACL</name>
<accession>E0I7Q1</accession>
<dbReference type="eggNOG" id="COG3467">
    <property type="taxonomic scope" value="Bacteria"/>
</dbReference>
<dbReference type="Proteomes" id="UP000005387">
    <property type="component" value="Unassembled WGS sequence"/>
</dbReference>
<dbReference type="SUPFAM" id="SSF50475">
    <property type="entry name" value="FMN-binding split barrel"/>
    <property type="match status" value="1"/>
</dbReference>